<comment type="caution">
    <text evidence="1">The sequence shown here is derived from an EMBL/GenBank/DDBJ whole genome shotgun (WGS) entry which is preliminary data.</text>
</comment>
<evidence type="ECO:0000313" key="2">
    <source>
        <dbReference type="Proteomes" id="UP001257627"/>
    </source>
</evidence>
<proteinExistence type="predicted"/>
<reference evidence="1 2" key="1">
    <citation type="submission" date="2023-02" db="EMBL/GenBank/DDBJ databases">
        <authorList>
            <person name="Maleckis M."/>
        </authorList>
    </citation>
    <scope>NUCLEOTIDE SEQUENCE [LARGE SCALE GENOMIC DNA]</scope>
    <source>
        <strain evidence="1 2">P8-A2</strain>
    </source>
</reference>
<keyword evidence="2" id="KW-1185">Reference proteome</keyword>
<evidence type="ECO:0000313" key="1">
    <source>
        <dbReference type="EMBL" id="MDU9001101.1"/>
    </source>
</evidence>
<dbReference type="RefSeq" id="WP_316738336.1">
    <property type="nucleotide sequence ID" value="NZ_JARAKF010000002.1"/>
</dbReference>
<protein>
    <submittedName>
        <fullName evidence="1">Uncharacterized protein</fullName>
    </submittedName>
</protein>
<organism evidence="1 2">
    <name type="scientific">Streptomyces mirabilis</name>
    <dbReference type="NCBI Taxonomy" id="68239"/>
    <lineage>
        <taxon>Bacteria</taxon>
        <taxon>Bacillati</taxon>
        <taxon>Actinomycetota</taxon>
        <taxon>Actinomycetes</taxon>
        <taxon>Kitasatosporales</taxon>
        <taxon>Streptomycetaceae</taxon>
        <taxon>Streptomyces</taxon>
    </lineage>
</organism>
<accession>A0ABU3V4J7</accession>
<sequence>MRVVVQQGVVVGEEAAGCGGGALEARGAGGCLDGAPGGRAGEAAAWRSAMRSSTVSATARTVSMSISSWMPSRLRAAYPS</sequence>
<gene>
    <name evidence="1" type="ORF">PU648_54385</name>
</gene>
<name>A0ABU3V4J7_9ACTN</name>
<dbReference type="Proteomes" id="UP001257627">
    <property type="component" value="Unassembled WGS sequence"/>
</dbReference>
<dbReference type="EMBL" id="JARAKF010000002">
    <property type="protein sequence ID" value="MDU9001101.1"/>
    <property type="molecule type" value="Genomic_DNA"/>
</dbReference>